<protein>
    <submittedName>
        <fullName evidence="2">Craniofacial development protein 2-like</fullName>
    </submittedName>
</protein>
<sequence length="201" mass="23094">MDWVLEYRDRHGKLTGLNSGIQEVLGARTEQTPQAGFDEEVKRHFWENLNEVVRGVPLTEKLFIGGDFNGHIGESARGCDYVHSGFGFRGRKEAGISLLEFSKVFDLVIANTCFQKREDHLVTFWSTVAKTHIDYLFCRKYDRGMCTDCKVIPSECLSTQHRLLIMVLEIKRKRKKRTAYGQPKIKWGALTKDKAHELGRS</sequence>
<evidence type="ECO:0000313" key="2">
    <source>
        <dbReference type="RefSeq" id="XP_009795535.1"/>
    </source>
</evidence>
<dbReference type="InterPro" id="IPR036691">
    <property type="entry name" value="Endo/exonu/phosph_ase_sf"/>
</dbReference>
<evidence type="ECO:0000313" key="1">
    <source>
        <dbReference type="Proteomes" id="UP000189701"/>
    </source>
</evidence>
<dbReference type="PANTHER" id="PTHR23227">
    <property type="entry name" value="BUCENTAUR RELATED"/>
    <property type="match status" value="1"/>
</dbReference>
<dbReference type="RefSeq" id="XP_009795535.1">
    <property type="nucleotide sequence ID" value="XM_009797233.1"/>
</dbReference>
<accession>A0A1U7Y9M7</accession>
<dbReference type="Gene3D" id="3.60.10.10">
    <property type="entry name" value="Endonuclease/exonuclease/phosphatase"/>
    <property type="match status" value="1"/>
</dbReference>
<dbReference type="AlphaFoldDB" id="A0A1U7Y9M7"/>
<dbReference type="InterPro" id="IPR027124">
    <property type="entry name" value="Swc5/CFDP1/2"/>
</dbReference>
<dbReference type="STRING" id="4096.A0A1U7Y9M7"/>
<organism evidence="1 2">
    <name type="scientific">Nicotiana sylvestris</name>
    <name type="common">Wood tobacco</name>
    <name type="synonym">South American tobacco</name>
    <dbReference type="NCBI Taxonomy" id="4096"/>
    <lineage>
        <taxon>Eukaryota</taxon>
        <taxon>Viridiplantae</taxon>
        <taxon>Streptophyta</taxon>
        <taxon>Embryophyta</taxon>
        <taxon>Tracheophyta</taxon>
        <taxon>Spermatophyta</taxon>
        <taxon>Magnoliopsida</taxon>
        <taxon>eudicotyledons</taxon>
        <taxon>Gunneridae</taxon>
        <taxon>Pentapetalae</taxon>
        <taxon>asterids</taxon>
        <taxon>lamiids</taxon>
        <taxon>Solanales</taxon>
        <taxon>Solanaceae</taxon>
        <taxon>Nicotianoideae</taxon>
        <taxon>Nicotianeae</taxon>
        <taxon>Nicotiana</taxon>
    </lineage>
</organism>
<dbReference type="SUPFAM" id="SSF56219">
    <property type="entry name" value="DNase I-like"/>
    <property type="match status" value="1"/>
</dbReference>
<gene>
    <name evidence="2" type="primary">LOC104242206</name>
</gene>
<proteinExistence type="predicted"/>
<keyword evidence="1" id="KW-1185">Reference proteome</keyword>
<dbReference type="OrthoDB" id="1216915at2759"/>
<reference evidence="2" key="2">
    <citation type="submission" date="2025-08" db="UniProtKB">
        <authorList>
            <consortium name="RefSeq"/>
        </authorList>
    </citation>
    <scope>IDENTIFICATION</scope>
    <source>
        <tissue evidence="2">Leaf</tissue>
    </source>
</reference>
<name>A0A1U7Y9M7_NICSY</name>
<reference evidence="1" key="1">
    <citation type="journal article" date="2013" name="Genome Biol.">
        <title>Reference genomes and transcriptomes of Nicotiana sylvestris and Nicotiana tomentosiformis.</title>
        <authorList>
            <person name="Sierro N."/>
            <person name="Battey J.N."/>
            <person name="Ouadi S."/>
            <person name="Bovet L."/>
            <person name="Goepfert S."/>
            <person name="Bakaher N."/>
            <person name="Peitsch M.C."/>
            <person name="Ivanov N.V."/>
        </authorList>
    </citation>
    <scope>NUCLEOTIDE SEQUENCE [LARGE SCALE GENOMIC DNA]</scope>
</reference>
<dbReference type="Proteomes" id="UP000189701">
    <property type="component" value="Unplaced"/>
</dbReference>
<dbReference type="PANTHER" id="PTHR23227:SF67">
    <property type="entry name" value="CRANIOFACIAL DEVELOPMENT PROTEIN 2-LIKE"/>
    <property type="match status" value="1"/>
</dbReference>